<feature type="region of interest" description="Disordered" evidence="1">
    <location>
        <begin position="64"/>
        <end position="89"/>
    </location>
</feature>
<protein>
    <submittedName>
        <fullName evidence="2">Uncharacterized protein</fullName>
    </submittedName>
</protein>
<feature type="non-terminal residue" evidence="2">
    <location>
        <position position="89"/>
    </location>
</feature>
<name>A0A812VI81_9DINO</name>
<evidence type="ECO:0000256" key="1">
    <source>
        <dbReference type="SAM" id="MobiDB-lite"/>
    </source>
</evidence>
<dbReference type="OrthoDB" id="439908at2759"/>
<reference evidence="2" key="1">
    <citation type="submission" date="2021-02" db="EMBL/GenBank/DDBJ databases">
        <authorList>
            <person name="Dougan E. K."/>
            <person name="Rhodes N."/>
            <person name="Thang M."/>
            <person name="Chan C."/>
        </authorList>
    </citation>
    <scope>NUCLEOTIDE SEQUENCE</scope>
</reference>
<dbReference type="EMBL" id="CAJNDS010002851">
    <property type="protein sequence ID" value="CAE7619254.1"/>
    <property type="molecule type" value="Genomic_DNA"/>
</dbReference>
<gene>
    <name evidence="2" type="ORF">SNAT2548_LOCUS35195</name>
</gene>
<evidence type="ECO:0000313" key="2">
    <source>
        <dbReference type="EMBL" id="CAE7619254.1"/>
    </source>
</evidence>
<proteinExistence type="predicted"/>
<keyword evidence="3" id="KW-1185">Reference proteome</keyword>
<evidence type="ECO:0000313" key="3">
    <source>
        <dbReference type="Proteomes" id="UP000604046"/>
    </source>
</evidence>
<organism evidence="2 3">
    <name type="scientific">Symbiodinium natans</name>
    <dbReference type="NCBI Taxonomy" id="878477"/>
    <lineage>
        <taxon>Eukaryota</taxon>
        <taxon>Sar</taxon>
        <taxon>Alveolata</taxon>
        <taxon>Dinophyceae</taxon>
        <taxon>Suessiales</taxon>
        <taxon>Symbiodiniaceae</taxon>
        <taxon>Symbiodinium</taxon>
    </lineage>
</organism>
<sequence length="89" mass="9376">AWSHLVVYAAPTGQLLKHLRFPSRQPPQGVSVTLQAASGLVARVIYEDVVGLDELQALGDSRLAPSLNSSAMPCTPNRDSGKGSSWGCS</sequence>
<dbReference type="AlphaFoldDB" id="A0A812VI81"/>
<comment type="caution">
    <text evidence="2">The sequence shown here is derived from an EMBL/GenBank/DDBJ whole genome shotgun (WGS) entry which is preliminary data.</text>
</comment>
<accession>A0A812VI81</accession>
<dbReference type="Proteomes" id="UP000604046">
    <property type="component" value="Unassembled WGS sequence"/>
</dbReference>